<feature type="domain" description="Histidine kinase/HSP90-like ATPase" evidence="2">
    <location>
        <begin position="100"/>
        <end position="194"/>
    </location>
</feature>
<dbReference type="SUPFAM" id="SSF55874">
    <property type="entry name" value="ATPase domain of HSP90 chaperone/DNA topoisomerase II/histidine kinase"/>
    <property type="match status" value="1"/>
</dbReference>
<organism evidence="3">
    <name type="scientific">uncultured Solirubrobacteraceae bacterium</name>
    <dbReference type="NCBI Taxonomy" id="1162706"/>
    <lineage>
        <taxon>Bacteria</taxon>
        <taxon>Bacillati</taxon>
        <taxon>Actinomycetota</taxon>
        <taxon>Thermoleophilia</taxon>
        <taxon>Solirubrobacterales</taxon>
        <taxon>Solirubrobacteraceae</taxon>
        <taxon>environmental samples</taxon>
    </lineage>
</organism>
<evidence type="ECO:0000256" key="1">
    <source>
        <dbReference type="ARBA" id="ARBA00022527"/>
    </source>
</evidence>
<evidence type="ECO:0000259" key="2">
    <source>
        <dbReference type="SMART" id="SM00387"/>
    </source>
</evidence>
<protein>
    <recommendedName>
        <fullName evidence="2">Histidine kinase/HSP90-like ATPase domain-containing protein</fullName>
    </recommendedName>
</protein>
<dbReference type="GO" id="GO:0004674">
    <property type="term" value="F:protein serine/threonine kinase activity"/>
    <property type="evidence" value="ECO:0007669"/>
    <property type="project" value="UniProtKB-KW"/>
</dbReference>
<name>A0A6J4RUQ0_9ACTN</name>
<evidence type="ECO:0000313" key="3">
    <source>
        <dbReference type="EMBL" id="CAA9479572.1"/>
    </source>
</evidence>
<sequence>MPWRHFRRPRVADKAVKGGQWPLGPPQFRLTNRTDPVTRLMLRRLDRVPSGHRLRAERASAATPMPAPDLEISLPARAENVAVIRHVLGGVGDALALHPEILSDVKLAISEACANAVVHAYAEGEPGLLDMELRTGPEELEVVVRDHGRGMTPRADSPGLGVGLPLMASLAESLELTNRADGGTEVRMCFVTRNPDLPGGLS</sequence>
<dbReference type="AlphaFoldDB" id="A0A6J4RUQ0"/>
<keyword evidence="1" id="KW-0808">Transferase</keyword>
<reference evidence="3" key="1">
    <citation type="submission" date="2020-02" db="EMBL/GenBank/DDBJ databases">
        <authorList>
            <person name="Meier V. D."/>
        </authorList>
    </citation>
    <scope>NUCLEOTIDE SEQUENCE</scope>
    <source>
        <strain evidence="3">AVDCRST_MAG53</strain>
    </source>
</reference>
<accession>A0A6J4RUQ0</accession>
<gene>
    <name evidence="3" type="ORF">AVDCRST_MAG53-501</name>
</gene>
<proteinExistence type="predicted"/>
<dbReference type="InterPro" id="IPR003594">
    <property type="entry name" value="HATPase_dom"/>
</dbReference>
<dbReference type="PANTHER" id="PTHR35526">
    <property type="entry name" value="ANTI-SIGMA-F FACTOR RSBW-RELATED"/>
    <property type="match status" value="1"/>
</dbReference>
<dbReference type="PANTHER" id="PTHR35526:SF3">
    <property type="entry name" value="ANTI-SIGMA-F FACTOR RSBW"/>
    <property type="match status" value="1"/>
</dbReference>
<dbReference type="SMART" id="SM00387">
    <property type="entry name" value="HATPase_c"/>
    <property type="match status" value="1"/>
</dbReference>
<dbReference type="EMBL" id="CADCVR010000020">
    <property type="protein sequence ID" value="CAA9479572.1"/>
    <property type="molecule type" value="Genomic_DNA"/>
</dbReference>
<keyword evidence="1" id="KW-0418">Kinase</keyword>
<keyword evidence="1" id="KW-0723">Serine/threonine-protein kinase</keyword>
<dbReference type="Gene3D" id="3.30.565.10">
    <property type="entry name" value="Histidine kinase-like ATPase, C-terminal domain"/>
    <property type="match status" value="1"/>
</dbReference>
<dbReference type="InterPro" id="IPR036890">
    <property type="entry name" value="HATPase_C_sf"/>
</dbReference>
<dbReference type="Pfam" id="PF13581">
    <property type="entry name" value="HATPase_c_2"/>
    <property type="match status" value="1"/>
</dbReference>
<dbReference type="InterPro" id="IPR050267">
    <property type="entry name" value="Anti-sigma-factor_SerPK"/>
</dbReference>
<dbReference type="CDD" id="cd16936">
    <property type="entry name" value="HATPase_RsbW-like"/>
    <property type="match status" value="1"/>
</dbReference>